<keyword evidence="3" id="KW-1133">Transmembrane helix</keyword>
<dbReference type="Pfam" id="PF05359">
    <property type="entry name" value="DUF748"/>
    <property type="match status" value="1"/>
</dbReference>
<feature type="domain" description="Translocation and assembly module TamB C-terminal" evidence="5">
    <location>
        <begin position="1025"/>
        <end position="1448"/>
    </location>
</feature>
<comment type="subcellular location">
    <subcellularLocation>
        <location evidence="1">Membrane</location>
        <topology evidence="1">Single-pass membrane protein</topology>
    </subcellularLocation>
</comment>
<dbReference type="Pfam" id="PF04357">
    <property type="entry name" value="TamB"/>
    <property type="match status" value="1"/>
</dbReference>
<keyword evidence="2" id="KW-0812">Transmembrane</keyword>
<evidence type="ECO:0000313" key="7">
    <source>
        <dbReference type="Proteomes" id="UP000050454"/>
    </source>
</evidence>
<dbReference type="GO" id="GO:0005886">
    <property type="term" value="C:plasma membrane"/>
    <property type="evidence" value="ECO:0007669"/>
    <property type="project" value="TreeGrafter"/>
</dbReference>
<reference evidence="6 7" key="1">
    <citation type="submission" date="2015-07" db="EMBL/GenBank/DDBJ databases">
        <title>The draft genome sequence of Leadbetterella sp. JN14-9.</title>
        <authorList>
            <person name="Liu Y."/>
            <person name="Du J."/>
            <person name="Shao Z."/>
        </authorList>
    </citation>
    <scope>NUCLEOTIDE SEQUENCE [LARGE SCALE GENOMIC DNA]</scope>
    <source>
        <strain evidence="6 7">JN14-9</strain>
    </source>
</reference>
<dbReference type="PANTHER" id="PTHR30441">
    <property type="entry name" value="DUF748 DOMAIN-CONTAINING PROTEIN"/>
    <property type="match status" value="1"/>
</dbReference>
<dbReference type="InterPro" id="IPR052894">
    <property type="entry name" value="AsmA-related"/>
</dbReference>
<keyword evidence="7" id="KW-1185">Reference proteome</keyword>
<name>A0A0P7BVD4_9BACT</name>
<organism evidence="6 7">
    <name type="scientific">Jiulongibacter sediminis</name>
    <dbReference type="NCBI Taxonomy" id="1605367"/>
    <lineage>
        <taxon>Bacteria</taxon>
        <taxon>Pseudomonadati</taxon>
        <taxon>Bacteroidota</taxon>
        <taxon>Cytophagia</taxon>
        <taxon>Cytophagales</taxon>
        <taxon>Leadbetterellaceae</taxon>
        <taxon>Jiulongibacter</taxon>
    </lineage>
</organism>
<dbReference type="PATRIC" id="fig|1605367.3.peg.3382"/>
<evidence type="ECO:0000256" key="4">
    <source>
        <dbReference type="ARBA" id="ARBA00023136"/>
    </source>
</evidence>
<gene>
    <name evidence="6" type="ORF">AFM12_09975</name>
</gene>
<sequence>MAGLLFYALQWSEFQTSLGQKSAKWLSDKLGSTVTVGNVTISWLDEIRLEDVNVKDLKGRDMIFVREIYINTKSNFKFRKEKILDFDNNLDYVMLKEPDVKLYREDNGQLNMDEWIRKIGSTFRGKNPKKAPPAFSIDEAIIEQGTFEFIDPGKERFPEELFDYTNFKIDNLSGRLKDFYVHSDTVRFNGSGIKGVNKRSDLRIKKIDTDFLYTRNLIELANLDAHFNNSVVGNYLSLQFDKPSDLNDLNNKVDLKAVLRNASLDAQDLGRFSTTMYQYDETYRIDGDLVGKVKDLYFDNTNLRFGKGSYIVGKGNFKGLPDVKTTIYHLDLQDSRILAPDSRQYAGDKNYKLYVEQFKQVDFKGLFKGTGDNFFTEGEIISSGIGKIKGKMTFEIEPKSKLPMYNADLSTTDLDLAKLTGNKSLQKITFNGKLRGSGIAVETASFDLNGNIAKVWLDRYEYRNIDVDGLIRNKVFKGNVEINDPNIVAEVSGTVDFNQAQTDYRIQGQLRNANLKPMGYVDDDVRLETNFNFNFKGNKLDDWVGQAAFNNVYAYTDERNLVLDNLRFISLEANGTRQMGLRSEFFDADIKGSFLPTELIQDVVQLKNEYGLFFTGTENQRKDYYAAKKLDSLSRNYSADYELKLKNTDDFFAFVSPELSISKGSVVSGQIRIRSTSQFTMYAYADTVIYDGNTFFENELDFFSSKGWLSPKVLTSLIINSKNQKLANNVETERIEVNAAWGDGGQIDFDGGIRQKNTKNRAQLFGNVKFGRDGFAVKINPRNSLVDLLDYQWKFDRQNQITIQGKEIQFEDFRISNGEQSLALSGFISPDPTKQLFAAINHFDLRALQPLAALQIEGIADGDVSISNYYSKPILLSNVIITEFIYKNILVGDASAVIDWDNQLSKVKVDSEVDRLGVRIMDVTGTYDPSIDQGVKLKATLDDANLEIIGAFVDNIFSDLKGYANGELNITGNPRDLIPRGEVALTNGQLKINATGGYLYFNDTILFTEEGFVAKPGGFKVYDARVNGNEAYLTGGIFNGGNGNFMMGLHGYMKDPDGFLLYNTTSEDSDTFYGSAYATGDIHLTGTFTNVVITANLESKRGTKITIPLDGEASVNTNKEAIPFAAKPVEDDEQSEKDKNELTRKQLGGIKMTFNLNLNPEAECEIILDRRNNDQINARGNGRLIIDYDTRNDDFTMSGPYTVTSGTYDFSFQNLASLRKFNIRNGSRISWSGDPYRADLDMKAGYTANVNMSSIWSRTSGGNDVDNTRYPMDVLVNITGDLETPDITYELDFDLAQIPNRHHSDVYAFQQKLNDDEQFLSRNVSFVIALNSLYDESNAVQVLQDQFLVENISSMLSNQIGNLANKLDPNLEVGVLLGDFRQSLLNNLQLNFSYRFLNNRAKISGRSSYSNGLYDNVTTVSQGQLTVGGELEYLLSEDGMWRLRVHSRSVPSSNYSLSLGTAGGGNVMVSGASILFSRNFNRFPLGVARKEEEEKATVSEDVSMAD</sequence>
<dbReference type="InterPro" id="IPR007452">
    <property type="entry name" value="TamB_C"/>
</dbReference>
<proteinExistence type="predicted"/>
<dbReference type="STRING" id="1605367.AFM12_09975"/>
<evidence type="ECO:0000259" key="5">
    <source>
        <dbReference type="Pfam" id="PF04357"/>
    </source>
</evidence>
<comment type="caution">
    <text evidence="6">The sequence shown here is derived from an EMBL/GenBank/DDBJ whole genome shotgun (WGS) entry which is preliminary data.</text>
</comment>
<dbReference type="InterPro" id="IPR008023">
    <property type="entry name" value="DUF748"/>
</dbReference>
<evidence type="ECO:0000313" key="6">
    <source>
        <dbReference type="EMBL" id="KPM48877.1"/>
    </source>
</evidence>
<dbReference type="EMBL" id="LGTQ01000006">
    <property type="protein sequence ID" value="KPM48877.1"/>
    <property type="molecule type" value="Genomic_DNA"/>
</dbReference>
<keyword evidence="4" id="KW-0472">Membrane</keyword>
<protein>
    <recommendedName>
        <fullName evidence="5">Translocation and assembly module TamB C-terminal domain-containing protein</fullName>
    </recommendedName>
</protein>
<dbReference type="Proteomes" id="UP000050454">
    <property type="component" value="Unassembled WGS sequence"/>
</dbReference>
<evidence type="ECO:0000256" key="2">
    <source>
        <dbReference type="ARBA" id="ARBA00022692"/>
    </source>
</evidence>
<accession>A0A0P7BVD4</accession>
<dbReference type="PANTHER" id="PTHR30441:SF8">
    <property type="entry name" value="DUF748 DOMAIN-CONTAINING PROTEIN"/>
    <property type="match status" value="1"/>
</dbReference>
<dbReference type="GO" id="GO:0090313">
    <property type="term" value="P:regulation of protein targeting to membrane"/>
    <property type="evidence" value="ECO:0007669"/>
    <property type="project" value="TreeGrafter"/>
</dbReference>
<evidence type="ECO:0000256" key="1">
    <source>
        <dbReference type="ARBA" id="ARBA00004167"/>
    </source>
</evidence>
<evidence type="ECO:0000256" key="3">
    <source>
        <dbReference type="ARBA" id="ARBA00022989"/>
    </source>
</evidence>